<evidence type="ECO:0000313" key="4">
    <source>
        <dbReference type="Proteomes" id="UP000838763"/>
    </source>
</evidence>
<dbReference type="InterPro" id="IPR024624">
    <property type="entry name" value="Pyridox_Oxase_Alr4036_FMN-bd"/>
</dbReference>
<protein>
    <recommendedName>
        <fullName evidence="2">Pyridoxamine 5'-phosphate oxidase Alr4036 family FMN-binding domain-containing protein</fullName>
    </recommendedName>
</protein>
<evidence type="ECO:0000313" key="3">
    <source>
        <dbReference type="EMBL" id="CAI4210866.1"/>
    </source>
</evidence>
<keyword evidence="4" id="KW-1185">Reference proteome</keyword>
<dbReference type="EMBL" id="CALLCH030000001">
    <property type="protein sequence ID" value="CAI4210866.1"/>
    <property type="molecule type" value="Genomic_DNA"/>
</dbReference>
<organism evidence="3 4">
    <name type="scientific">Parascedosporium putredinis</name>
    <dbReference type="NCBI Taxonomy" id="1442378"/>
    <lineage>
        <taxon>Eukaryota</taxon>
        <taxon>Fungi</taxon>
        <taxon>Dikarya</taxon>
        <taxon>Ascomycota</taxon>
        <taxon>Pezizomycotina</taxon>
        <taxon>Sordariomycetes</taxon>
        <taxon>Hypocreomycetidae</taxon>
        <taxon>Microascales</taxon>
        <taxon>Microascaceae</taxon>
        <taxon>Parascedosporium</taxon>
    </lineage>
</organism>
<dbReference type="SUPFAM" id="SSF50475">
    <property type="entry name" value="FMN-binding split barrel"/>
    <property type="match status" value="1"/>
</dbReference>
<dbReference type="AlphaFoldDB" id="A0A9P1GVS0"/>
<feature type="compositionally biased region" description="Low complexity" evidence="1">
    <location>
        <begin position="36"/>
        <end position="49"/>
    </location>
</feature>
<dbReference type="InterPro" id="IPR012349">
    <property type="entry name" value="Split_barrel_FMN-bd"/>
</dbReference>
<name>A0A9P1GVS0_9PEZI</name>
<proteinExistence type="predicted"/>
<sequence length="221" mass="23842">MPQSRLSRPAPWRADLLAHLSQLGLPICVLSTVHAGDSSSASGPASATSWVPRARTRPPLLTTDARTDKAQEIAPDAEDSSSPGGTGGGGPFEVVFWIPDVMTQWRLSGRAYLLGPDIDSDEAAAVRVRSGLLQRMRKVEDGPFSWSREVTAHFGNMSPGMRGLFETLPQDAPWQKGKEAKGLASGRRASIGVTDHHRHLNARCEKVGALGGRWPGRGREY</sequence>
<dbReference type="Pfam" id="PF12766">
    <property type="entry name" value="Pyridox_oxase_2"/>
    <property type="match status" value="1"/>
</dbReference>
<feature type="domain" description="Pyridoxamine 5'-phosphate oxidase Alr4036 family FMN-binding" evidence="2">
    <location>
        <begin position="10"/>
        <end position="114"/>
    </location>
</feature>
<evidence type="ECO:0000256" key="1">
    <source>
        <dbReference type="SAM" id="MobiDB-lite"/>
    </source>
</evidence>
<accession>A0A9P1GVS0</accession>
<dbReference type="PANTHER" id="PTHR28243">
    <property type="entry name" value="AGL049CP"/>
    <property type="match status" value="1"/>
</dbReference>
<reference evidence="3" key="1">
    <citation type="submission" date="2022-11" db="EMBL/GenBank/DDBJ databases">
        <authorList>
            <person name="Scott C."/>
            <person name="Bruce N."/>
        </authorList>
    </citation>
    <scope>NUCLEOTIDE SEQUENCE</scope>
</reference>
<feature type="region of interest" description="Disordered" evidence="1">
    <location>
        <begin position="36"/>
        <end position="67"/>
    </location>
</feature>
<gene>
    <name evidence="3" type="ORF">PPNO1_LOCUS664</name>
</gene>
<dbReference type="OrthoDB" id="5394411at2759"/>
<comment type="caution">
    <text evidence="3">The sequence shown here is derived from an EMBL/GenBank/DDBJ whole genome shotgun (WGS) entry which is preliminary data.</text>
</comment>
<evidence type="ECO:0000259" key="2">
    <source>
        <dbReference type="Pfam" id="PF12766"/>
    </source>
</evidence>
<dbReference type="GO" id="GO:0010181">
    <property type="term" value="F:FMN binding"/>
    <property type="evidence" value="ECO:0007669"/>
    <property type="project" value="InterPro"/>
</dbReference>
<dbReference type="PANTHER" id="PTHR28243:SF1">
    <property type="entry name" value="PYRIDOXAMINE 5'-PHOSPHATE OXIDASE ALR4036 FAMILY FMN-BINDING DOMAIN-CONTAINING PROTEIN"/>
    <property type="match status" value="1"/>
</dbReference>
<dbReference type="Proteomes" id="UP000838763">
    <property type="component" value="Unassembled WGS sequence"/>
</dbReference>
<dbReference type="Gene3D" id="2.30.110.10">
    <property type="entry name" value="Electron Transport, Fmn-binding Protein, Chain A"/>
    <property type="match status" value="1"/>
</dbReference>